<comment type="caution">
    <text evidence="2">The sequence shown here is derived from an EMBL/GenBank/DDBJ whole genome shotgun (WGS) entry which is preliminary data.</text>
</comment>
<sequence length="78" mass="8658">MGSSDRKVDRIAHPAQGENYFFALPVKKGELYTAGLNKYQLPEWLALGEEGVTFEERPGPGEVGNSGALRLRKPREQV</sequence>
<dbReference type="AlphaFoldDB" id="A0A7W7ZEY2"/>
<feature type="region of interest" description="Disordered" evidence="1">
    <location>
        <begin position="56"/>
        <end position="78"/>
    </location>
</feature>
<keyword evidence="3" id="KW-1185">Reference proteome</keyword>
<dbReference type="EMBL" id="JACHIP010000004">
    <property type="protein sequence ID" value="MBB5058725.1"/>
    <property type="molecule type" value="Genomic_DNA"/>
</dbReference>
<dbReference type="Proteomes" id="UP000540989">
    <property type="component" value="Unassembled WGS sequence"/>
</dbReference>
<accession>A0A7W7ZEY2</accession>
<organism evidence="2 3">
    <name type="scientific">Granulicella aggregans</name>
    <dbReference type="NCBI Taxonomy" id="474949"/>
    <lineage>
        <taxon>Bacteria</taxon>
        <taxon>Pseudomonadati</taxon>
        <taxon>Acidobacteriota</taxon>
        <taxon>Terriglobia</taxon>
        <taxon>Terriglobales</taxon>
        <taxon>Acidobacteriaceae</taxon>
        <taxon>Granulicella</taxon>
    </lineage>
</organism>
<protein>
    <submittedName>
        <fullName evidence="2">Uncharacterized protein</fullName>
    </submittedName>
</protein>
<gene>
    <name evidence="2" type="ORF">HDF16_003439</name>
</gene>
<evidence type="ECO:0000313" key="3">
    <source>
        <dbReference type="Proteomes" id="UP000540989"/>
    </source>
</evidence>
<evidence type="ECO:0000256" key="1">
    <source>
        <dbReference type="SAM" id="MobiDB-lite"/>
    </source>
</evidence>
<evidence type="ECO:0000313" key="2">
    <source>
        <dbReference type="EMBL" id="MBB5058725.1"/>
    </source>
</evidence>
<proteinExistence type="predicted"/>
<reference evidence="2 3" key="1">
    <citation type="submission" date="2020-08" db="EMBL/GenBank/DDBJ databases">
        <title>Genomic Encyclopedia of Type Strains, Phase IV (KMG-V): Genome sequencing to study the core and pangenomes of soil and plant-associated prokaryotes.</title>
        <authorList>
            <person name="Whitman W."/>
        </authorList>
    </citation>
    <scope>NUCLEOTIDE SEQUENCE [LARGE SCALE GENOMIC DNA]</scope>
    <source>
        <strain evidence="2 3">M8UP14</strain>
    </source>
</reference>
<name>A0A7W7ZEY2_9BACT</name>